<evidence type="ECO:0000313" key="3">
    <source>
        <dbReference type="Proteomes" id="UP000320176"/>
    </source>
</evidence>
<organism evidence="2 3">
    <name type="scientific">Stieleria varia</name>
    <dbReference type="NCBI Taxonomy" id="2528005"/>
    <lineage>
        <taxon>Bacteria</taxon>
        <taxon>Pseudomonadati</taxon>
        <taxon>Planctomycetota</taxon>
        <taxon>Planctomycetia</taxon>
        <taxon>Pirellulales</taxon>
        <taxon>Pirellulaceae</taxon>
        <taxon>Stieleria</taxon>
    </lineage>
</organism>
<proteinExistence type="predicted"/>
<gene>
    <name evidence="2" type="ORF">Pla52n_60530</name>
</gene>
<comment type="caution">
    <text evidence="2">The sequence shown here is derived from an EMBL/GenBank/DDBJ whole genome shotgun (WGS) entry which is preliminary data.</text>
</comment>
<reference evidence="2 3" key="1">
    <citation type="submission" date="2019-02" db="EMBL/GenBank/DDBJ databases">
        <title>Deep-cultivation of Planctomycetes and their phenomic and genomic characterization uncovers novel biology.</title>
        <authorList>
            <person name="Wiegand S."/>
            <person name="Jogler M."/>
            <person name="Boedeker C."/>
            <person name="Pinto D."/>
            <person name="Vollmers J."/>
            <person name="Rivas-Marin E."/>
            <person name="Kohn T."/>
            <person name="Peeters S.H."/>
            <person name="Heuer A."/>
            <person name="Rast P."/>
            <person name="Oberbeckmann S."/>
            <person name="Bunk B."/>
            <person name="Jeske O."/>
            <person name="Meyerdierks A."/>
            <person name="Storesund J.E."/>
            <person name="Kallscheuer N."/>
            <person name="Luecker S."/>
            <person name="Lage O.M."/>
            <person name="Pohl T."/>
            <person name="Merkel B.J."/>
            <person name="Hornburger P."/>
            <person name="Mueller R.-W."/>
            <person name="Bruemmer F."/>
            <person name="Labrenz M."/>
            <person name="Spormann A.M."/>
            <person name="Op Den Camp H."/>
            <person name="Overmann J."/>
            <person name="Amann R."/>
            <person name="Jetten M.S.M."/>
            <person name="Mascher T."/>
            <person name="Medema M.H."/>
            <person name="Devos D.P."/>
            <person name="Kaster A.-K."/>
            <person name="Ovreas L."/>
            <person name="Rohde M."/>
            <person name="Galperin M.Y."/>
            <person name="Jogler C."/>
        </authorList>
    </citation>
    <scope>NUCLEOTIDE SEQUENCE [LARGE SCALE GENOMIC DNA]</scope>
    <source>
        <strain evidence="2 3">Pla52n</strain>
    </source>
</reference>
<sequence>MTRGGNAPMIGDMKHSAANDRGVESNNANRKRDWHRPIATSYERLQGLHFLEQLSCDESPGAVRVCLRGVYQVAEVAFWNMADLIHRGGAAIDRGDADTAISCLTWLSSINHLMVQIGRLPLRLGFAPVGDTTDTIRIHESPAINRLLTAIESFDANAVEKIDVLNLPDSERERLQHLCCVYSHDITIWERDLAAVVVPFRMQDYCEWICADKIHEMVVDLPINEDSFLMQFRCLHQIPEILGSVANGHLLVATEASRSGDPWTAHDNLMVANTLAEIIVASLRPMIDCLSITHYHRIRTYLGVTSGSQSVGLHDRLLRDRYNALCEAVCGQCIEVALDRNEIDAPSSVSIVEAIRLVAEHKADNERVRGFDLVISQILRLHQLLHHWRSAHMHLPRNNLGGGKTRSLIGASNAVSAVQRMREAAERSDPAVAVVKARYVGSTEVPLPLTQYMHSPQSLDSQVLASRGATTREAFPDVQQRTGEFAGQCPAGQCPIAESTTSRKDAGRITK</sequence>
<feature type="compositionally biased region" description="Basic and acidic residues" evidence="1">
    <location>
        <begin position="12"/>
        <end position="23"/>
    </location>
</feature>
<dbReference type="GO" id="GO:0020037">
    <property type="term" value="F:heme binding"/>
    <property type="evidence" value="ECO:0007669"/>
    <property type="project" value="InterPro"/>
</dbReference>
<feature type="region of interest" description="Disordered" evidence="1">
    <location>
        <begin position="1"/>
        <end position="32"/>
    </location>
</feature>
<dbReference type="GO" id="GO:0019441">
    <property type="term" value="P:L-tryptophan catabolic process to kynurenine"/>
    <property type="evidence" value="ECO:0007669"/>
    <property type="project" value="InterPro"/>
</dbReference>
<dbReference type="SUPFAM" id="SSF140959">
    <property type="entry name" value="Indolic compounds 2,3-dioxygenase-like"/>
    <property type="match status" value="1"/>
</dbReference>
<dbReference type="AlphaFoldDB" id="A0A5C6A0G9"/>
<dbReference type="Proteomes" id="UP000320176">
    <property type="component" value="Unassembled WGS sequence"/>
</dbReference>
<keyword evidence="3" id="KW-1185">Reference proteome</keyword>
<evidence type="ECO:0000313" key="2">
    <source>
        <dbReference type="EMBL" id="TWT92688.1"/>
    </source>
</evidence>
<protein>
    <submittedName>
        <fullName evidence="2">Uncharacterized protein</fullName>
    </submittedName>
</protein>
<accession>A0A5C6A0G9</accession>
<dbReference type="InterPro" id="IPR037217">
    <property type="entry name" value="Trp/Indoleamine_2_3_dOase-like"/>
</dbReference>
<dbReference type="GO" id="GO:0046872">
    <property type="term" value="F:metal ion binding"/>
    <property type="evidence" value="ECO:0007669"/>
    <property type="project" value="InterPro"/>
</dbReference>
<dbReference type="Gene3D" id="1.20.58.480">
    <property type="match status" value="1"/>
</dbReference>
<name>A0A5C6A0G9_9BACT</name>
<evidence type="ECO:0000256" key="1">
    <source>
        <dbReference type="SAM" id="MobiDB-lite"/>
    </source>
</evidence>
<dbReference type="EMBL" id="SJPN01000010">
    <property type="protein sequence ID" value="TWT92688.1"/>
    <property type="molecule type" value="Genomic_DNA"/>
</dbReference>